<keyword evidence="2" id="KW-1133">Transmembrane helix</keyword>
<feature type="region of interest" description="Disordered" evidence="1">
    <location>
        <begin position="1"/>
        <end position="29"/>
    </location>
</feature>
<dbReference type="Proteomes" id="UP000474757">
    <property type="component" value="Unassembled WGS sequence"/>
</dbReference>
<feature type="transmembrane region" description="Helical" evidence="2">
    <location>
        <begin position="164"/>
        <end position="185"/>
    </location>
</feature>
<keyword evidence="2" id="KW-0472">Membrane</keyword>
<name>A0A6B2JSK7_9RHOB</name>
<dbReference type="InterPro" id="IPR014550">
    <property type="entry name" value="UCP028704_OpgC"/>
</dbReference>
<feature type="transmembrane region" description="Helical" evidence="2">
    <location>
        <begin position="252"/>
        <end position="272"/>
    </location>
</feature>
<proteinExistence type="predicted"/>
<dbReference type="AlphaFoldDB" id="A0A6B2JSK7"/>
<keyword evidence="2" id="KW-0812">Transmembrane</keyword>
<reference evidence="3 4" key="1">
    <citation type="submission" date="2020-02" db="EMBL/GenBank/DDBJ databases">
        <title>Pseudoroseicyclus tamarix, sp. nov., isolated from offshore sediment of a Tamarix chinensis forest.</title>
        <authorList>
            <person name="Gai Y."/>
        </authorList>
    </citation>
    <scope>NUCLEOTIDE SEQUENCE [LARGE SCALE GENOMIC DNA]</scope>
    <source>
        <strain evidence="3 4">CLL3-39</strain>
    </source>
</reference>
<sequence length="411" mass="45254">MLRSEERLVSAPRPAKAAPPAPPSRSERDPRIDAFRGIALVMILIDHMPGNPYEAGTIRNFGFSDAAEAFFVMSGIAAGLAYSGGFDRWRRGEGSLWRAVSPLWLRAWTLYLVQIFLTVFALAAFAWAAGTFWRAEFLEIHNTGLIYSNPREALPGLLMLSYQLGYVNILPAYIVLLLGAPLALWAGTRWPWPVIGASFALWFCASLWRWNLPNWPGGGGWFFSPMAWQCIFVIGLMIGIRQRQGRPLLRASPVLLGLAVAFLVFTLLWRVVPGLGEAMNHLMWQLGELGVPPNMVTHTKTYLGFPRLLHILALVYVLSCLPVVRRAAATRLAAPLRLLGRQGLLVFAAGTALALLGQIVMRVEPGEAWPAWALPPLALAISFALAWVKDLGRPKHAPPRATRGYSAAPPP</sequence>
<dbReference type="PIRSF" id="PIRSF028704">
    <property type="entry name" value="UPC028704"/>
    <property type="match status" value="1"/>
</dbReference>
<dbReference type="Pfam" id="PF10129">
    <property type="entry name" value="OpgC_C"/>
    <property type="match status" value="1"/>
</dbReference>
<dbReference type="RefSeq" id="WP_163892685.1">
    <property type="nucleotide sequence ID" value="NZ_JAAFYS010000002.1"/>
</dbReference>
<feature type="transmembrane region" description="Helical" evidence="2">
    <location>
        <begin position="369"/>
        <end position="388"/>
    </location>
</feature>
<evidence type="ECO:0000256" key="1">
    <source>
        <dbReference type="SAM" id="MobiDB-lite"/>
    </source>
</evidence>
<comment type="caution">
    <text evidence="3">The sequence shown here is derived from an EMBL/GenBank/DDBJ whole genome shotgun (WGS) entry which is preliminary data.</text>
</comment>
<organism evidence="3 4">
    <name type="scientific">Pseudoroseicyclus tamaricis</name>
    <dbReference type="NCBI Taxonomy" id="2705421"/>
    <lineage>
        <taxon>Bacteria</taxon>
        <taxon>Pseudomonadati</taxon>
        <taxon>Pseudomonadota</taxon>
        <taxon>Alphaproteobacteria</taxon>
        <taxon>Rhodobacterales</taxon>
        <taxon>Paracoccaceae</taxon>
        <taxon>Pseudoroseicyclus</taxon>
    </lineage>
</organism>
<feature type="transmembrane region" description="Helical" evidence="2">
    <location>
        <begin position="69"/>
        <end position="86"/>
    </location>
</feature>
<feature type="transmembrane region" description="Helical" evidence="2">
    <location>
        <begin position="107"/>
        <end position="129"/>
    </location>
</feature>
<protein>
    <submittedName>
        <fullName evidence="3">OpgC domain-containing protein</fullName>
    </submittedName>
</protein>
<dbReference type="PANTHER" id="PTHR38592">
    <property type="entry name" value="BLL4819 PROTEIN"/>
    <property type="match status" value="1"/>
</dbReference>
<feature type="transmembrane region" description="Helical" evidence="2">
    <location>
        <begin position="222"/>
        <end position="240"/>
    </location>
</feature>
<evidence type="ECO:0000313" key="3">
    <source>
        <dbReference type="EMBL" id="NDV01208.1"/>
    </source>
</evidence>
<feature type="transmembrane region" description="Helical" evidence="2">
    <location>
        <begin position="305"/>
        <end position="324"/>
    </location>
</feature>
<feature type="transmembrane region" description="Helical" evidence="2">
    <location>
        <begin position="344"/>
        <end position="363"/>
    </location>
</feature>
<evidence type="ECO:0000256" key="2">
    <source>
        <dbReference type="SAM" id="Phobius"/>
    </source>
</evidence>
<keyword evidence="4" id="KW-1185">Reference proteome</keyword>
<feature type="transmembrane region" description="Helical" evidence="2">
    <location>
        <begin position="192"/>
        <end position="210"/>
    </location>
</feature>
<dbReference type="EMBL" id="JAAGAB010000002">
    <property type="protein sequence ID" value="NDV01208.1"/>
    <property type="molecule type" value="Genomic_DNA"/>
</dbReference>
<evidence type="ECO:0000313" key="4">
    <source>
        <dbReference type="Proteomes" id="UP000474757"/>
    </source>
</evidence>
<dbReference type="PANTHER" id="PTHR38592:SF3">
    <property type="entry name" value="BLL4819 PROTEIN"/>
    <property type="match status" value="1"/>
</dbReference>
<accession>A0A6B2JSK7</accession>
<gene>
    <name evidence="3" type="ORF">GZA08_09540</name>
</gene>